<comment type="caution">
    <text evidence="1">The sequence shown here is derived from an EMBL/GenBank/DDBJ whole genome shotgun (WGS) entry which is preliminary data.</text>
</comment>
<gene>
    <name evidence="1" type="ORF">NM208_g10443</name>
</gene>
<dbReference type="EMBL" id="JANRMS010001480">
    <property type="protein sequence ID" value="KAJ3527967.1"/>
    <property type="molecule type" value="Genomic_DNA"/>
</dbReference>
<protein>
    <submittedName>
        <fullName evidence="1">Uncharacterized protein</fullName>
    </submittedName>
</protein>
<organism evidence="1 2">
    <name type="scientific">Fusarium decemcellulare</name>
    <dbReference type="NCBI Taxonomy" id="57161"/>
    <lineage>
        <taxon>Eukaryota</taxon>
        <taxon>Fungi</taxon>
        <taxon>Dikarya</taxon>
        <taxon>Ascomycota</taxon>
        <taxon>Pezizomycotina</taxon>
        <taxon>Sordariomycetes</taxon>
        <taxon>Hypocreomycetidae</taxon>
        <taxon>Hypocreales</taxon>
        <taxon>Nectriaceae</taxon>
        <taxon>Fusarium</taxon>
        <taxon>Fusarium decemcellulare species complex</taxon>
    </lineage>
</organism>
<evidence type="ECO:0000313" key="1">
    <source>
        <dbReference type="EMBL" id="KAJ3527967.1"/>
    </source>
</evidence>
<keyword evidence="2" id="KW-1185">Reference proteome</keyword>
<proteinExistence type="predicted"/>
<evidence type="ECO:0000313" key="2">
    <source>
        <dbReference type="Proteomes" id="UP001148629"/>
    </source>
</evidence>
<reference evidence="1" key="1">
    <citation type="submission" date="2022-08" db="EMBL/GenBank/DDBJ databases">
        <title>Genome Sequence of Fusarium decemcellulare.</title>
        <authorList>
            <person name="Buettner E."/>
        </authorList>
    </citation>
    <scope>NUCLEOTIDE SEQUENCE</scope>
    <source>
        <strain evidence="1">Babe19</strain>
    </source>
</reference>
<name>A0ACC1RXY3_9HYPO</name>
<dbReference type="Proteomes" id="UP001148629">
    <property type="component" value="Unassembled WGS sequence"/>
</dbReference>
<sequence>MKLPFALLAFTAFTDASPILSERGEPWEDVKTLCEWSTKTPEEVARVWEQTAAGVQLELFIKSHWQHQTSWLMNLESVIAGPIMGQSDAAGCGVLGESTCAPNRDMPCEVQYAKFGASPLGSTSYWIFRAVKGAHKKFKELDRVLVVSTLMGGLQIPSLLRQWGGAVGGLAPGAGTSIGAGFGFLSGLFAGLAAEAKPEDIKAGTLQDSLIKALEASRTKLKNTLRIAMGGGTSEEEFNSSTGGWYLLNDDAAAVAAAFESVGNNVKTKIINEVMKSVGLHLVADTRPNVDTQEKCGYAPGRQWMELKDGQFYCFYLMRSYSTGYKEPDWEEAGEIVYAKMAEYKLGNRDAYYRALINCALSGGGEVDPATLVWNEVPHCYFNLPAVFVKNGVRGDCASEKKDCGYVQATPLA</sequence>
<accession>A0ACC1RXY3</accession>